<protein>
    <submittedName>
        <fullName evidence="1">Uncharacterized protein</fullName>
    </submittedName>
</protein>
<gene>
    <name evidence="1" type="ORF">H9636_16140</name>
</gene>
<evidence type="ECO:0000313" key="2">
    <source>
        <dbReference type="Proteomes" id="UP000640930"/>
    </source>
</evidence>
<organism evidence="1 2">
    <name type="scientific">Ureibacillus galli</name>
    <dbReference type="NCBI Taxonomy" id="2762222"/>
    <lineage>
        <taxon>Bacteria</taxon>
        <taxon>Bacillati</taxon>
        <taxon>Bacillota</taxon>
        <taxon>Bacilli</taxon>
        <taxon>Bacillales</taxon>
        <taxon>Caryophanaceae</taxon>
        <taxon>Ureibacillus</taxon>
    </lineage>
</organism>
<accession>A0ABR8XG25</accession>
<keyword evidence="2" id="KW-1185">Reference proteome</keyword>
<comment type="caution">
    <text evidence="1">The sequence shown here is derived from an EMBL/GenBank/DDBJ whole genome shotgun (WGS) entry which is preliminary data.</text>
</comment>
<dbReference type="RefSeq" id="WP_191708589.1">
    <property type="nucleotide sequence ID" value="NZ_JACSQA010000032.1"/>
</dbReference>
<dbReference type="Proteomes" id="UP000640930">
    <property type="component" value="Unassembled WGS sequence"/>
</dbReference>
<sequence length="144" mass="16773">MTFNELLLDAIKFDEENLAYSVYWLIKNGVVKGTEHSQGINWDLVNHDEVEGMRKRNELNINPIKLFSVPLGNNKHMLIFAQTEESARGHYLNEIGQLPTKIFNISSDMDKSFWFEEKQKYQSLRELRGETLMFPATAMIFEKG</sequence>
<name>A0ABR8XG25_9BACL</name>
<dbReference type="EMBL" id="JACSQA010000032">
    <property type="protein sequence ID" value="MBD8028179.1"/>
    <property type="molecule type" value="Genomic_DNA"/>
</dbReference>
<reference evidence="1 2" key="1">
    <citation type="submission" date="2020-08" db="EMBL/GenBank/DDBJ databases">
        <title>A Genomic Blueprint of the Chicken Gut Microbiome.</title>
        <authorList>
            <person name="Gilroy R."/>
            <person name="Ravi A."/>
            <person name="Getino M."/>
            <person name="Pursley I."/>
            <person name="Horton D.L."/>
            <person name="Alikhan N.-F."/>
            <person name="Baker D."/>
            <person name="Gharbi K."/>
            <person name="Hall N."/>
            <person name="Watson M."/>
            <person name="Adriaenssens E.M."/>
            <person name="Foster-Nyarko E."/>
            <person name="Jarju S."/>
            <person name="Secka A."/>
            <person name="Antonio M."/>
            <person name="Oren A."/>
            <person name="Chaudhuri R."/>
            <person name="La Ragione R.M."/>
            <person name="Hildebrand F."/>
            <person name="Pallen M.J."/>
        </authorList>
    </citation>
    <scope>NUCLEOTIDE SEQUENCE [LARGE SCALE GENOMIC DNA]</scope>
    <source>
        <strain evidence="1 2">Re31</strain>
    </source>
</reference>
<evidence type="ECO:0000313" key="1">
    <source>
        <dbReference type="EMBL" id="MBD8028179.1"/>
    </source>
</evidence>
<proteinExistence type="predicted"/>